<name>A0A0D2EEM8_9EURO</name>
<evidence type="ECO:0000313" key="2">
    <source>
        <dbReference type="EMBL" id="KIW53095.1"/>
    </source>
</evidence>
<feature type="compositionally biased region" description="Gly residues" evidence="1">
    <location>
        <begin position="250"/>
        <end position="262"/>
    </location>
</feature>
<feature type="compositionally biased region" description="Basic and acidic residues" evidence="1">
    <location>
        <begin position="229"/>
        <end position="241"/>
    </location>
</feature>
<sequence length="377" mass="41859">MEDNGTPPAPREDRGPRIPPAKLSTIEADPTISIFYRPNKSSPLQLLDGRFSRDAAMIFCDRIRRDLMNNNSKSFTINGGDLTGMKEVLLWIKQCVSAQNIVKYRELEDDTCELFKSYANVIISATYLGIPARDLADGLVKRMLGIARKVLMSWEVVEWFYKSPALDACTESVREVAAASVFWGWWNGKLNEEETSEDLMFLDMLRIEIPKLDQDLHDWCERNERNVREKWEEKRKAKQEEQAGFDNAGDAGGFSSGSGGDGWDNAGEISTGGSGWDAGDGFLSTEPLIATAGNLAPGGWDAALQAPENDEFGFDSGISVNTGASMEKQEHGFDAYKPPPGEHGARHDKKGSFGMENDGGDWAEEVNDHVQYQNQSW</sequence>
<dbReference type="OrthoDB" id="4117455at2759"/>
<feature type="region of interest" description="Disordered" evidence="1">
    <location>
        <begin position="229"/>
        <end position="278"/>
    </location>
</feature>
<dbReference type="EMBL" id="KN847321">
    <property type="protein sequence ID" value="KIW53095.1"/>
    <property type="molecule type" value="Genomic_DNA"/>
</dbReference>
<keyword evidence="3" id="KW-1185">Reference proteome</keyword>
<feature type="region of interest" description="Disordered" evidence="1">
    <location>
        <begin position="331"/>
        <end position="377"/>
    </location>
</feature>
<evidence type="ECO:0000313" key="3">
    <source>
        <dbReference type="Proteomes" id="UP000054342"/>
    </source>
</evidence>
<dbReference type="RefSeq" id="XP_013313679.1">
    <property type="nucleotide sequence ID" value="XM_013458225.1"/>
</dbReference>
<dbReference type="HOGENOM" id="CLU_049201_0_0_1"/>
<reference evidence="2 3" key="1">
    <citation type="submission" date="2015-01" db="EMBL/GenBank/DDBJ databases">
        <title>The Genome Sequence of Exophiala xenobiotica CBS118157.</title>
        <authorList>
            <consortium name="The Broad Institute Genomics Platform"/>
            <person name="Cuomo C."/>
            <person name="de Hoog S."/>
            <person name="Gorbushina A."/>
            <person name="Stielow B."/>
            <person name="Teixiera M."/>
            <person name="Abouelleil A."/>
            <person name="Chapman S.B."/>
            <person name="Priest M."/>
            <person name="Young S.K."/>
            <person name="Wortman J."/>
            <person name="Nusbaum C."/>
            <person name="Birren B."/>
        </authorList>
    </citation>
    <scope>NUCLEOTIDE SEQUENCE [LARGE SCALE GENOMIC DNA]</scope>
    <source>
        <strain evidence="2 3">CBS 118157</strain>
    </source>
</reference>
<gene>
    <name evidence="2" type="ORF">PV05_08693</name>
</gene>
<dbReference type="Proteomes" id="UP000054342">
    <property type="component" value="Unassembled WGS sequence"/>
</dbReference>
<dbReference type="AlphaFoldDB" id="A0A0D2EEM8"/>
<feature type="region of interest" description="Disordered" evidence="1">
    <location>
        <begin position="1"/>
        <end position="22"/>
    </location>
</feature>
<protein>
    <submittedName>
        <fullName evidence="2">Uncharacterized protein</fullName>
    </submittedName>
</protein>
<dbReference type="GeneID" id="25330601"/>
<proteinExistence type="predicted"/>
<evidence type="ECO:0000256" key="1">
    <source>
        <dbReference type="SAM" id="MobiDB-lite"/>
    </source>
</evidence>
<organism evidence="2 3">
    <name type="scientific">Exophiala xenobiotica</name>
    <dbReference type="NCBI Taxonomy" id="348802"/>
    <lineage>
        <taxon>Eukaryota</taxon>
        <taxon>Fungi</taxon>
        <taxon>Dikarya</taxon>
        <taxon>Ascomycota</taxon>
        <taxon>Pezizomycotina</taxon>
        <taxon>Eurotiomycetes</taxon>
        <taxon>Chaetothyriomycetidae</taxon>
        <taxon>Chaetothyriales</taxon>
        <taxon>Herpotrichiellaceae</taxon>
        <taxon>Exophiala</taxon>
    </lineage>
</organism>
<accession>A0A0D2EEM8</accession>